<dbReference type="PROSITE" id="PS50011">
    <property type="entry name" value="PROTEIN_KINASE_DOM"/>
    <property type="match status" value="1"/>
</dbReference>
<dbReference type="PANTHER" id="PTHR43671">
    <property type="entry name" value="SERINE/THREONINE-PROTEIN KINASE NEK"/>
    <property type="match status" value="1"/>
</dbReference>
<feature type="compositionally biased region" description="Basic and acidic residues" evidence="7">
    <location>
        <begin position="781"/>
        <end position="802"/>
    </location>
</feature>
<keyword evidence="3" id="KW-0547">Nucleotide-binding</keyword>
<feature type="region of interest" description="Disordered" evidence="7">
    <location>
        <begin position="764"/>
        <end position="868"/>
    </location>
</feature>
<evidence type="ECO:0000313" key="10">
    <source>
        <dbReference type="Proteomes" id="UP001281761"/>
    </source>
</evidence>
<evidence type="ECO:0000256" key="4">
    <source>
        <dbReference type="ARBA" id="ARBA00022777"/>
    </source>
</evidence>
<feature type="compositionally biased region" description="Basic and acidic residues" evidence="7">
    <location>
        <begin position="809"/>
        <end position="850"/>
    </location>
</feature>
<keyword evidence="6" id="KW-0175">Coiled coil</keyword>
<keyword evidence="4 9" id="KW-0418">Kinase</keyword>
<keyword evidence="10" id="KW-1185">Reference proteome</keyword>
<evidence type="ECO:0000256" key="5">
    <source>
        <dbReference type="ARBA" id="ARBA00022840"/>
    </source>
</evidence>
<evidence type="ECO:0000256" key="1">
    <source>
        <dbReference type="ARBA" id="ARBA00012513"/>
    </source>
</evidence>
<dbReference type="InterPro" id="IPR050660">
    <property type="entry name" value="NEK_Ser/Thr_kinase"/>
</dbReference>
<keyword evidence="2" id="KW-0808">Transferase</keyword>
<protein>
    <recommendedName>
        <fullName evidence="1">non-specific serine/threonine protein kinase</fullName>
        <ecNumber evidence="1">2.7.11.1</ecNumber>
    </recommendedName>
</protein>
<evidence type="ECO:0000256" key="3">
    <source>
        <dbReference type="ARBA" id="ARBA00022741"/>
    </source>
</evidence>
<evidence type="ECO:0000256" key="6">
    <source>
        <dbReference type="SAM" id="Coils"/>
    </source>
</evidence>
<evidence type="ECO:0000313" key="9">
    <source>
        <dbReference type="EMBL" id="KAK2943999.1"/>
    </source>
</evidence>
<feature type="coiled-coil region" evidence="6">
    <location>
        <begin position="302"/>
        <end position="362"/>
    </location>
</feature>
<sequence>MASKLDNVIPPGYSKPKKISEGAFGQVLKVLHERSEIEYAMKVLPVLKEGDKERVSREVEMLTRFAHPRIVRLHESIDMGGHYAIVMELGTRSLKDLILEYEARNELIPLPLTVMILSDICEGLLWMHTHSSGSTAHGDLKPENVLHRENNRAFLCDLGGSATLEQHLTQTTGEFGTFEYNSPERMMDSKGTATPASDVWSLGVLAYRMVTGKSLFEGLHLFQMTVALHTFDESKIPLSIDPHVRGVLLKMLEPNVTLRATTSVLFEGGLLERMLGPETALSKLKDIQLATRVNEIKLSSCDAKLKERTMELEMEKQTLLEETKKLESQLRLLQMSLQGTCNRNLELEREEELEQHQNLLATHTAPVPIDPEDNVLSTSHEMPVLLFRKDEKKNTDETSFFDVSGNTITRTGFDMDQNWSTTLFEESISEGVVKYSESTNQMRFGLVDGHSRQIEYQDQLGDNFPSSIALAPVTGALHVALPSNNQRGGETVLVSAPMANGDRMVLEVDMDARPRTAVFIVNGNVPLTFVSGLPPSIRFGLSMKNEGVSVRFDGMTRLKQATPLRRVNEIKWNPEDLRDCEDLYMNGLRANVLIVQTQMPSLVFSDPSHFSVEDKRITSTEGLVAITFTVVMDLSSSACGLIDGTARIPEKGEKLGKIENSIALFSRGELQPLTEEEQKKIDLSLCWQDNKHIVVELNMDSNPRTAQFFIDNKSVPAVVVGLPESVRVGFSAKGPGLSIRFDRITQLNRGSPITDQMNEIEWPTAGPLQAKEVDEDSVGNDEARMPEEGKEKVSLEAKKVNDDFNQEIGKSEEHEEDGDHPTRESDPKDKKTKENRVSDEDTDEENSHSDSDDDKEDDRTDVGRKKRHLPTMKLPQLLFTDKSHFIIRNNVLSRTEKGTDKKERTRPSTVLFSDPITKGVVSVTFIVLAVAESVDQDGFINFGLVDAQTDVPRLGRVLGKDMKHSIALSTRGEIHVFCQAKLEEKSHYFLSRKDRVVIEVNMDSNPRTVQFFVNGKAAAFYVSGIPESFSADVLGTSLEIASIVPSTQATPLELKMKEIKWTDTKQSLNERSRKQYHTILREAKGSMPALLSRNPDHFKIEGNVITHTAIGCHGLTSPFSTVMFRNVGMEIVRYVAITILALPQTENLDGVVLIGCLRNRRLIPKRTRNSEEMVVCSLLL</sequence>
<evidence type="ECO:0000259" key="8">
    <source>
        <dbReference type="PROSITE" id="PS50011"/>
    </source>
</evidence>
<dbReference type="EC" id="2.7.11.1" evidence="1"/>
<proteinExistence type="predicted"/>
<dbReference type="SUPFAM" id="SSF56112">
    <property type="entry name" value="Protein kinase-like (PK-like)"/>
    <property type="match status" value="1"/>
</dbReference>
<dbReference type="Gene3D" id="1.10.510.10">
    <property type="entry name" value="Transferase(Phosphotransferase) domain 1"/>
    <property type="match status" value="1"/>
</dbReference>
<dbReference type="Pfam" id="PF00069">
    <property type="entry name" value="Pkinase"/>
    <property type="match status" value="1"/>
</dbReference>
<reference evidence="9 10" key="1">
    <citation type="journal article" date="2022" name="bioRxiv">
        <title>Genomics of Preaxostyla Flagellates Illuminates Evolutionary Transitions and the Path Towards Mitochondrial Loss.</title>
        <authorList>
            <person name="Novak L.V.F."/>
            <person name="Treitli S.C."/>
            <person name="Pyrih J."/>
            <person name="Halakuc P."/>
            <person name="Pipaliya S.V."/>
            <person name="Vacek V."/>
            <person name="Brzon O."/>
            <person name="Soukal P."/>
            <person name="Eme L."/>
            <person name="Dacks J.B."/>
            <person name="Karnkowska A."/>
            <person name="Elias M."/>
            <person name="Hampl V."/>
        </authorList>
    </citation>
    <scope>NUCLEOTIDE SEQUENCE [LARGE SCALE GENOMIC DNA]</scope>
    <source>
        <strain evidence="9">NAU3</strain>
        <tissue evidence="9">Gut</tissue>
    </source>
</reference>
<name>A0ABQ9WWX0_9EUKA</name>
<accession>A0ABQ9WWX0</accession>
<dbReference type="PANTHER" id="PTHR43671:SF13">
    <property type="entry name" value="SERINE_THREONINE-PROTEIN KINASE NEK2"/>
    <property type="match status" value="1"/>
</dbReference>
<dbReference type="CDD" id="cd14014">
    <property type="entry name" value="STKc_PknB_like"/>
    <property type="match status" value="1"/>
</dbReference>
<gene>
    <name evidence="9" type="ORF">BLNAU_21088</name>
</gene>
<dbReference type="Proteomes" id="UP001281761">
    <property type="component" value="Unassembled WGS sequence"/>
</dbReference>
<comment type="caution">
    <text evidence="9">The sequence shown here is derived from an EMBL/GenBank/DDBJ whole genome shotgun (WGS) entry which is preliminary data.</text>
</comment>
<dbReference type="InterPro" id="IPR000719">
    <property type="entry name" value="Prot_kinase_dom"/>
</dbReference>
<dbReference type="EMBL" id="JARBJD010000319">
    <property type="protein sequence ID" value="KAK2943999.1"/>
    <property type="molecule type" value="Genomic_DNA"/>
</dbReference>
<dbReference type="GO" id="GO:0016301">
    <property type="term" value="F:kinase activity"/>
    <property type="evidence" value="ECO:0007669"/>
    <property type="project" value="UniProtKB-KW"/>
</dbReference>
<evidence type="ECO:0000256" key="7">
    <source>
        <dbReference type="SAM" id="MobiDB-lite"/>
    </source>
</evidence>
<keyword evidence="5" id="KW-0067">ATP-binding</keyword>
<organism evidence="9 10">
    <name type="scientific">Blattamonas nauphoetae</name>
    <dbReference type="NCBI Taxonomy" id="2049346"/>
    <lineage>
        <taxon>Eukaryota</taxon>
        <taxon>Metamonada</taxon>
        <taxon>Preaxostyla</taxon>
        <taxon>Oxymonadida</taxon>
        <taxon>Blattamonas</taxon>
    </lineage>
</organism>
<dbReference type="SMART" id="SM00220">
    <property type="entry name" value="S_TKc"/>
    <property type="match status" value="1"/>
</dbReference>
<dbReference type="InterPro" id="IPR011009">
    <property type="entry name" value="Kinase-like_dom_sf"/>
</dbReference>
<evidence type="ECO:0000256" key="2">
    <source>
        <dbReference type="ARBA" id="ARBA00022679"/>
    </source>
</evidence>
<feature type="domain" description="Protein kinase" evidence="8">
    <location>
        <begin position="13"/>
        <end position="275"/>
    </location>
</feature>